<reference evidence="7 8" key="2">
    <citation type="submission" date="2018-11" db="EMBL/GenBank/DDBJ databases">
        <authorList>
            <consortium name="Pathogen Informatics"/>
        </authorList>
    </citation>
    <scope>NUCLEOTIDE SEQUENCE [LARGE SCALE GENOMIC DNA]</scope>
</reference>
<dbReference type="Pfam" id="PF09258">
    <property type="entry name" value="Glyco_transf_64"/>
    <property type="match status" value="1"/>
</dbReference>
<dbReference type="STRING" id="387005.A0A183HQC9"/>
<evidence type="ECO:0000256" key="4">
    <source>
        <dbReference type="ARBA" id="ARBA00023136"/>
    </source>
</evidence>
<reference evidence="9" key="1">
    <citation type="submission" date="2016-06" db="UniProtKB">
        <authorList>
            <consortium name="WormBaseParasite"/>
        </authorList>
    </citation>
    <scope>IDENTIFICATION</scope>
</reference>
<keyword evidence="3" id="KW-0808">Transferase</keyword>
<keyword evidence="5" id="KW-1015">Disulfide bond</keyword>
<gene>
    <name evidence="7" type="ORF">OFLC_LOCUS9690</name>
</gene>
<organism evidence="9">
    <name type="scientific">Onchocerca flexuosa</name>
    <dbReference type="NCBI Taxonomy" id="387005"/>
    <lineage>
        <taxon>Eukaryota</taxon>
        <taxon>Metazoa</taxon>
        <taxon>Ecdysozoa</taxon>
        <taxon>Nematoda</taxon>
        <taxon>Chromadorea</taxon>
        <taxon>Rhabditida</taxon>
        <taxon>Spirurina</taxon>
        <taxon>Spiruromorpha</taxon>
        <taxon>Filarioidea</taxon>
        <taxon>Onchocercidae</taxon>
        <taxon>Onchocerca</taxon>
    </lineage>
</organism>
<comment type="similarity">
    <text evidence="2">Belongs to the glycosyltransferase 47 family.</text>
</comment>
<dbReference type="InterPro" id="IPR004263">
    <property type="entry name" value="Exostosin"/>
</dbReference>
<dbReference type="GO" id="GO:0016757">
    <property type="term" value="F:glycosyltransferase activity"/>
    <property type="evidence" value="ECO:0007669"/>
    <property type="project" value="InterPro"/>
</dbReference>
<evidence type="ECO:0000313" key="9">
    <source>
        <dbReference type="WBParaSite" id="OFLC_0000969001-mRNA-1"/>
    </source>
</evidence>
<proteinExistence type="inferred from homology"/>
<evidence type="ECO:0000256" key="5">
    <source>
        <dbReference type="ARBA" id="ARBA00023157"/>
    </source>
</evidence>
<evidence type="ECO:0000256" key="2">
    <source>
        <dbReference type="ARBA" id="ARBA00010271"/>
    </source>
</evidence>
<feature type="domain" description="Glycosyl transferase 64" evidence="6">
    <location>
        <begin position="27"/>
        <end position="81"/>
    </location>
</feature>
<dbReference type="Proteomes" id="UP000267606">
    <property type="component" value="Unassembled WGS sequence"/>
</dbReference>
<dbReference type="WBParaSite" id="OFLC_0000969001-mRNA-1">
    <property type="protein sequence ID" value="OFLC_0000969001-mRNA-1"/>
    <property type="gene ID" value="OFLC_0000969001"/>
</dbReference>
<dbReference type="EMBL" id="UZAJ01012159">
    <property type="protein sequence ID" value="VDO62500.1"/>
    <property type="molecule type" value="Genomic_DNA"/>
</dbReference>
<dbReference type="InterPro" id="IPR029044">
    <property type="entry name" value="Nucleotide-diphossugar_trans"/>
</dbReference>
<evidence type="ECO:0000256" key="1">
    <source>
        <dbReference type="ARBA" id="ARBA00004648"/>
    </source>
</evidence>
<name>A0A183HQC9_9BILA</name>
<protein>
    <submittedName>
        <fullName evidence="9">Glyco_transf_64 domain-containing protein</fullName>
    </submittedName>
</protein>
<accession>A0A183HQC9</accession>
<dbReference type="PANTHER" id="PTHR48261:SF2">
    <property type="entry name" value="ACETYLGLUCOSAMINYLTRANSFERASE"/>
    <property type="match status" value="1"/>
</dbReference>
<dbReference type="PANTHER" id="PTHR48261">
    <property type="entry name" value="ACETYLGLUCOSAMINYLTRANSFERASE"/>
    <property type="match status" value="1"/>
</dbReference>
<evidence type="ECO:0000313" key="7">
    <source>
        <dbReference type="EMBL" id="VDO62500.1"/>
    </source>
</evidence>
<dbReference type="AlphaFoldDB" id="A0A183HQC9"/>
<comment type="subcellular location">
    <subcellularLocation>
        <location evidence="1">Endoplasmic reticulum membrane</location>
        <topology evidence="1">Single-pass type II membrane protein</topology>
    </subcellularLocation>
</comment>
<evidence type="ECO:0000259" key="6">
    <source>
        <dbReference type="Pfam" id="PF09258"/>
    </source>
</evidence>
<dbReference type="GO" id="GO:0005789">
    <property type="term" value="C:endoplasmic reticulum membrane"/>
    <property type="evidence" value="ECO:0007669"/>
    <property type="project" value="UniProtKB-SubCell"/>
</dbReference>
<keyword evidence="8" id="KW-1185">Reference proteome</keyword>
<dbReference type="Gene3D" id="3.90.550.10">
    <property type="entry name" value="Spore Coat Polysaccharide Biosynthesis Protein SpsA, Chain A"/>
    <property type="match status" value="1"/>
</dbReference>
<dbReference type="GO" id="GO:1901135">
    <property type="term" value="P:carbohydrate derivative metabolic process"/>
    <property type="evidence" value="ECO:0007669"/>
    <property type="project" value="UniProtKB-ARBA"/>
</dbReference>
<dbReference type="InterPro" id="IPR015338">
    <property type="entry name" value="GT64_dom"/>
</dbReference>
<evidence type="ECO:0000256" key="3">
    <source>
        <dbReference type="ARBA" id="ARBA00022679"/>
    </source>
</evidence>
<sequence length="93" mass="10918">MDVKHRLNVAGHDYMFPYFRAETLPSEILFFRVWREQRAKIVGFPARRHSQQGNEILYDSNHTCQLSMILTGAAFIHKVLLNRNDMIQLLTEA</sequence>
<keyword evidence="4" id="KW-0472">Membrane</keyword>
<evidence type="ECO:0000313" key="8">
    <source>
        <dbReference type="Proteomes" id="UP000267606"/>
    </source>
</evidence>